<comment type="caution">
    <text evidence="1">The sequence shown here is derived from an EMBL/GenBank/DDBJ whole genome shotgun (WGS) entry which is preliminary data.</text>
</comment>
<name>A0A2G5UCG8_9PELO</name>
<sequence length="87" mass="9886">MTFQNFGRSSTCIGLFDKLFTLISKPLKKVNKRSKKKLLGCRLATSGRKLRGVRLLDGTWTTFGQKLQSDTGCGRIYLHKQIVVTFF</sequence>
<gene>
    <name evidence="1" type="primary">Cnig_chr_IV.g15921</name>
    <name evidence="1" type="ORF">B9Z55_015921</name>
</gene>
<accession>A0A2G5UCG8</accession>
<protein>
    <submittedName>
        <fullName evidence="1">Uncharacterized protein</fullName>
    </submittedName>
</protein>
<evidence type="ECO:0000313" key="2">
    <source>
        <dbReference type="Proteomes" id="UP000230233"/>
    </source>
</evidence>
<dbReference type="Proteomes" id="UP000230233">
    <property type="component" value="Chromosome IV"/>
</dbReference>
<evidence type="ECO:0000313" key="1">
    <source>
        <dbReference type="EMBL" id="PIC37220.1"/>
    </source>
</evidence>
<reference evidence="2" key="1">
    <citation type="submission" date="2017-10" db="EMBL/GenBank/DDBJ databases">
        <title>Rapid genome shrinkage in a self-fertile nematode reveals novel sperm competition proteins.</title>
        <authorList>
            <person name="Yin D."/>
            <person name="Schwarz E.M."/>
            <person name="Thomas C.G."/>
            <person name="Felde R.L."/>
            <person name="Korf I.F."/>
            <person name="Cutter A.D."/>
            <person name="Schartner C.M."/>
            <person name="Ralston E.J."/>
            <person name="Meyer B.J."/>
            <person name="Haag E.S."/>
        </authorList>
    </citation>
    <scope>NUCLEOTIDE SEQUENCE [LARGE SCALE GENOMIC DNA]</scope>
    <source>
        <strain evidence="2">JU1422</strain>
    </source>
</reference>
<dbReference type="AlphaFoldDB" id="A0A2G5UCG8"/>
<organism evidence="1 2">
    <name type="scientific">Caenorhabditis nigoni</name>
    <dbReference type="NCBI Taxonomy" id="1611254"/>
    <lineage>
        <taxon>Eukaryota</taxon>
        <taxon>Metazoa</taxon>
        <taxon>Ecdysozoa</taxon>
        <taxon>Nematoda</taxon>
        <taxon>Chromadorea</taxon>
        <taxon>Rhabditida</taxon>
        <taxon>Rhabditina</taxon>
        <taxon>Rhabditomorpha</taxon>
        <taxon>Rhabditoidea</taxon>
        <taxon>Rhabditidae</taxon>
        <taxon>Peloderinae</taxon>
        <taxon>Caenorhabditis</taxon>
    </lineage>
</organism>
<dbReference type="EMBL" id="PDUG01000004">
    <property type="protein sequence ID" value="PIC37220.1"/>
    <property type="molecule type" value="Genomic_DNA"/>
</dbReference>
<proteinExistence type="predicted"/>
<keyword evidence="2" id="KW-1185">Reference proteome</keyword>